<dbReference type="SMART" id="SM00530">
    <property type="entry name" value="HTH_XRE"/>
    <property type="match status" value="1"/>
</dbReference>
<feature type="domain" description="HTH cro/C1-type" evidence="2">
    <location>
        <begin position="7"/>
        <end position="61"/>
    </location>
</feature>
<dbReference type="PANTHER" id="PTHR46797:SF1">
    <property type="entry name" value="METHYLPHOSPHONATE SYNTHASE"/>
    <property type="match status" value="1"/>
</dbReference>
<dbReference type="PANTHER" id="PTHR46797">
    <property type="entry name" value="HTH-TYPE TRANSCRIPTIONAL REGULATOR"/>
    <property type="match status" value="1"/>
</dbReference>
<keyword evidence="4" id="KW-1185">Reference proteome</keyword>
<proteinExistence type="predicted"/>
<keyword evidence="1" id="KW-0238">DNA-binding</keyword>
<evidence type="ECO:0000313" key="4">
    <source>
        <dbReference type="Proteomes" id="UP000824633"/>
    </source>
</evidence>
<evidence type="ECO:0000256" key="1">
    <source>
        <dbReference type="ARBA" id="ARBA00023125"/>
    </source>
</evidence>
<dbReference type="EMBL" id="AP024849">
    <property type="protein sequence ID" value="BCZ47326.1"/>
    <property type="molecule type" value="Genomic_DNA"/>
</dbReference>
<dbReference type="PROSITE" id="PS50943">
    <property type="entry name" value="HTH_CROC1"/>
    <property type="match status" value="1"/>
</dbReference>
<dbReference type="InterPro" id="IPR050807">
    <property type="entry name" value="TransReg_Diox_bact_type"/>
</dbReference>
<evidence type="ECO:0000313" key="3">
    <source>
        <dbReference type="EMBL" id="BCZ47326.1"/>
    </source>
</evidence>
<dbReference type="RefSeq" id="WP_224033675.1">
    <property type="nucleotide sequence ID" value="NZ_AP024849.1"/>
</dbReference>
<evidence type="ECO:0000259" key="2">
    <source>
        <dbReference type="PROSITE" id="PS50943"/>
    </source>
</evidence>
<dbReference type="Gene3D" id="1.10.260.40">
    <property type="entry name" value="lambda repressor-like DNA-binding domains"/>
    <property type="match status" value="1"/>
</dbReference>
<accession>A0ABN6J2V5</accession>
<reference evidence="4" key="1">
    <citation type="submission" date="2021-07" db="EMBL/GenBank/DDBJ databases">
        <title>Complete genome sequencing of a Clostridium isolate.</title>
        <authorList>
            <person name="Ueki A."/>
            <person name="Tonouchi A."/>
        </authorList>
    </citation>
    <scope>NUCLEOTIDE SEQUENCE [LARGE SCALE GENOMIC DNA]</scope>
    <source>
        <strain evidence="4">C5S11</strain>
    </source>
</reference>
<dbReference type="CDD" id="cd00093">
    <property type="entry name" value="HTH_XRE"/>
    <property type="match status" value="1"/>
</dbReference>
<dbReference type="InterPro" id="IPR010982">
    <property type="entry name" value="Lambda_DNA-bd_dom_sf"/>
</dbReference>
<dbReference type="SUPFAM" id="SSF47413">
    <property type="entry name" value="lambda repressor-like DNA-binding domains"/>
    <property type="match status" value="1"/>
</dbReference>
<protein>
    <recommendedName>
        <fullName evidence="2">HTH cro/C1-type domain-containing protein</fullName>
    </recommendedName>
</protein>
<dbReference type="Proteomes" id="UP000824633">
    <property type="component" value="Chromosome"/>
</dbReference>
<name>A0ABN6J2V5_9CLOT</name>
<dbReference type="Pfam" id="PF01381">
    <property type="entry name" value="HTH_3"/>
    <property type="match status" value="1"/>
</dbReference>
<dbReference type="InterPro" id="IPR001387">
    <property type="entry name" value="Cro/C1-type_HTH"/>
</dbReference>
<sequence length="193" mass="22833">MVLGEKIKFYRKKLNLSQEEFGIKCNLSRNAIYNYENNKRTPTIDILLKIAEALDMSASDLLDTSDSVNPYANKLGLLKAIDKDIKNTIDVEGEKSNQYEFEMNEIYNKYFFDSFNWKTIKMKPHEYFKFVLSLCPLDEFNNFTEEDLQELSILFYRFVTFKSHERNVINDNEKIVSCNTKQYEKNNFLTTIT</sequence>
<organism evidence="3 4">
    <name type="scientific">Clostridium gelidum</name>
    <dbReference type="NCBI Taxonomy" id="704125"/>
    <lineage>
        <taxon>Bacteria</taxon>
        <taxon>Bacillati</taxon>
        <taxon>Bacillota</taxon>
        <taxon>Clostridia</taxon>
        <taxon>Eubacteriales</taxon>
        <taxon>Clostridiaceae</taxon>
        <taxon>Clostridium</taxon>
    </lineage>
</organism>
<gene>
    <name evidence="3" type="ORF">psyc5s11_33930</name>
</gene>